<dbReference type="Gene3D" id="3.30.70.3570">
    <property type="entry name" value="MvaI/BcnI restriction endonuclease, recognition domain"/>
    <property type="match status" value="1"/>
</dbReference>
<accession>A0A1N5W3B3</accession>
<gene>
    <name evidence="2" type="ORF">CSP5_1634</name>
</gene>
<dbReference type="GeneID" id="41588875"/>
<dbReference type="CDD" id="cd22348">
    <property type="entry name" value="PDDEXK_nuclease"/>
    <property type="match status" value="1"/>
</dbReference>
<dbReference type="Proteomes" id="UP000195607">
    <property type="component" value="Chromosome I"/>
</dbReference>
<name>A0A1N5W3B3_9ARCH</name>
<dbReference type="Gene3D" id="3.40.210.20">
    <property type="entry name" value="MvaI/BcnI restriction endonuclease, catalytic domain"/>
    <property type="match status" value="1"/>
</dbReference>
<organism evidence="2 3">
    <name type="scientific">Cuniculiplasma divulgatum</name>
    <dbReference type="NCBI Taxonomy" id="1673428"/>
    <lineage>
        <taxon>Archaea</taxon>
        <taxon>Methanobacteriati</taxon>
        <taxon>Thermoplasmatota</taxon>
        <taxon>Thermoplasmata</taxon>
        <taxon>Thermoplasmatales</taxon>
        <taxon>Cuniculiplasmataceae</taxon>
        <taxon>Cuniculiplasma</taxon>
    </lineage>
</organism>
<reference evidence="2 3" key="1">
    <citation type="submission" date="2016-04" db="EMBL/GenBank/DDBJ databases">
        <authorList>
            <person name="Evans L.H."/>
            <person name="Alamgir A."/>
            <person name="Owens N."/>
            <person name="Weber N.D."/>
            <person name="Virtaneva K."/>
            <person name="Barbian K."/>
            <person name="Babar A."/>
            <person name="Rosenke K."/>
        </authorList>
    </citation>
    <scope>NUCLEOTIDE SEQUENCE [LARGE SCALE GENOMIC DNA]</scope>
    <source>
        <strain evidence="3">S5(T) (JCM 30642 \VKM B-2941)</strain>
    </source>
</reference>
<sequence length="245" mass="27953">MKGFNELVDRLNEISNQWIHSNRTHDTGIGKTLEDLLGIQENNFPGPNGEKVELKSIRKDSSSMITLFTKSPKPGESIKNLLDDYGYQSVNDPTKKNLHVDLYGNRTTEIKGIPSLKLAVTPDRIDIVNIHGKIYGGWDYETLKKSFELKMYRVLLVKADKRGSKMNEEFNYNEAWVLMGFSFERFITLISNGIVKVELRLGIYPKGSKNEGKPHDHGTAFRVLEGNIQDCFAYRDRIIPKMGKL</sequence>
<dbReference type="InterPro" id="IPR043005">
    <property type="entry name" value="MvaI_BcnI_rec"/>
</dbReference>
<protein>
    <recommendedName>
        <fullName evidence="1">MvaI/BcnI restriction endonuclease domain-containing protein</fullName>
    </recommendedName>
</protein>
<dbReference type="REBASE" id="176589">
    <property type="entry name" value="Cdi30642ORF1633P"/>
</dbReference>
<evidence type="ECO:0000313" key="2">
    <source>
        <dbReference type="EMBL" id="SIM79489.1"/>
    </source>
</evidence>
<evidence type="ECO:0000313" key="3">
    <source>
        <dbReference type="Proteomes" id="UP000195607"/>
    </source>
</evidence>
<dbReference type="RefSeq" id="WP_148690059.1">
    <property type="nucleotide sequence ID" value="NZ_LT671858.1"/>
</dbReference>
<dbReference type="InterPro" id="IPR029127">
    <property type="entry name" value="MvaI_BcnI"/>
</dbReference>
<dbReference type="AlphaFoldDB" id="A0A1N5W3B3"/>
<dbReference type="Pfam" id="PF15515">
    <property type="entry name" value="MvaI_BcnI"/>
    <property type="match status" value="1"/>
</dbReference>
<feature type="domain" description="MvaI/BcnI restriction endonuclease" evidence="1">
    <location>
        <begin position="9"/>
        <end position="230"/>
    </location>
</feature>
<proteinExistence type="predicted"/>
<evidence type="ECO:0000259" key="1">
    <source>
        <dbReference type="Pfam" id="PF15515"/>
    </source>
</evidence>
<dbReference type="EMBL" id="LT671858">
    <property type="protein sequence ID" value="SIM79489.1"/>
    <property type="molecule type" value="Genomic_DNA"/>
</dbReference>
<dbReference type="InterPro" id="IPR043004">
    <property type="entry name" value="MvaI_BcnI_cat"/>
</dbReference>